<keyword evidence="2" id="KW-1185">Reference proteome</keyword>
<dbReference type="SUPFAM" id="SSF51126">
    <property type="entry name" value="Pectin lyase-like"/>
    <property type="match status" value="1"/>
</dbReference>
<dbReference type="EMBL" id="CP018477">
    <property type="protein sequence ID" value="ASV74575.1"/>
    <property type="molecule type" value="Genomic_DNA"/>
</dbReference>
<protein>
    <submittedName>
        <fullName evidence="1">Uncharacterized protein</fullName>
    </submittedName>
</protein>
<proteinExistence type="predicted"/>
<evidence type="ECO:0000313" key="2">
    <source>
        <dbReference type="Proteomes" id="UP000215086"/>
    </source>
</evidence>
<name>A0A286RF40_9BACT</name>
<dbReference type="SMART" id="SM00710">
    <property type="entry name" value="PbH1"/>
    <property type="match status" value="6"/>
</dbReference>
<dbReference type="InterPro" id="IPR012334">
    <property type="entry name" value="Pectin_lyas_fold"/>
</dbReference>
<dbReference type="Gene3D" id="2.160.20.10">
    <property type="entry name" value="Single-stranded right-handed beta-helix, Pectin lyase-like"/>
    <property type="match status" value="1"/>
</dbReference>
<dbReference type="KEGG" id="ttf:THTE_1973"/>
<dbReference type="NCBIfam" id="NF041518">
    <property type="entry name" value="choice_anch_Q"/>
    <property type="match status" value="1"/>
</dbReference>
<reference evidence="1 2" key="1">
    <citation type="journal article" name="Front. Microbiol.">
        <title>Sugar Metabolism of the First Thermophilic Planctomycete Thermogutta terrifontis: Comparative Genomic and Transcriptomic Approaches.</title>
        <authorList>
            <person name="Elcheninov A.G."/>
            <person name="Menzel P."/>
            <person name="Gudbergsdottir S.R."/>
            <person name="Slesarev A.I."/>
            <person name="Kadnikov V.V."/>
            <person name="Krogh A."/>
            <person name="Bonch-Osmolovskaya E.A."/>
            <person name="Peng X."/>
            <person name="Kublanov I.V."/>
        </authorList>
    </citation>
    <scope>NUCLEOTIDE SEQUENCE [LARGE SCALE GENOMIC DNA]</scope>
    <source>
        <strain evidence="1 2">R1</strain>
    </source>
</reference>
<dbReference type="InterPro" id="IPR006626">
    <property type="entry name" value="PbH1"/>
</dbReference>
<accession>A0A286RF40</accession>
<dbReference type="Proteomes" id="UP000215086">
    <property type="component" value="Chromosome"/>
</dbReference>
<organism evidence="1 2">
    <name type="scientific">Thermogutta terrifontis</name>
    <dbReference type="NCBI Taxonomy" id="1331910"/>
    <lineage>
        <taxon>Bacteria</taxon>
        <taxon>Pseudomonadati</taxon>
        <taxon>Planctomycetota</taxon>
        <taxon>Planctomycetia</taxon>
        <taxon>Pirellulales</taxon>
        <taxon>Thermoguttaceae</taxon>
        <taxon>Thermogutta</taxon>
    </lineage>
</organism>
<dbReference type="InterPro" id="IPR011050">
    <property type="entry name" value="Pectin_lyase_fold/virulence"/>
</dbReference>
<dbReference type="AlphaFoldDB" id="A0A286RF40"/>
<sequence>MKTELSPATGNFSMQPSGRLFRTCLLAFAMTALGSVTSLHGAEFYVDPVQGRSENDGSKERPWKSLQELFDRGLIESQTWESLPYREGVKLVPRNPGAPVKPGDTIYLRTGDFGELRIQGYYNPSAITIAAEPGHTPRFRRIHIQSGCHWILRGLHVSPEYGEGERPRVLIRLESHGWRGPVHDIVVENCHLQSAADTSRWTADDWNNLSCDGILADGPRITLRGNYLKNVNFGISVSGVHCLVERNVVENFAGDGLRGLGDHTVFQYNIVKNCYDVNANHDDGFQSWSVGPGGVGTGVVKGVVLRGNIIINYEDPQQPHRGTLQGIGCFDGMYEDWLIENNVVVVDHYHGITLGGAVRCKIVNNTVIDPNAYRPGPAAIRIGNHKNGTPSRDCVVRNNLASALDVRGENMTVDHNLVVERPEDFFLNPNRYDMRLRPDCPAIDAGTAELAPSIDILGVHRPQGKGIDLGAYEYRTAEPGQDR</sequence>
<dbReference type="InterPro" id="IPR059226">
    <property type="entry name" value="Choice_anch_Q_dom"/>
</dbReference>
<gene>
    <name evidence="1" type="ORF">THTE_1973</name>
</gene>
<evidence type="ECO:0000313" key="1">
    <source>
        <dbReference type="EMBL" id="ASV74575.1"/>
    </source>
</evidence>